<comment type="pathway">
    <text evidence="1">Amino-acid biosynthesis; L-cysteine biosynthesis; L-cysteine from L-serine: step 1/2.</text>
</comment>
<sequence length="304" mass="33136">MLRAELVLRCGDRAKARLSLPSRGAKLEYAYVRSHISESDPGLGQVDPIWHSIRAEAEEAAKNDPVLGTFLYATILNQPSLEDAVMHRISERLGHADLSADILRQTFDAMLDSNPDWSQMVRVDIQAVYDRDPAYSRFMDPILYLKGFHAIQTHRLAHWLYHEGRKDFAYYLQSRSSSIFQTDIHPAARLGSGLFLDHATGLVVGETALIEDNVSILHGVTLGGTGKSSGDRHPKIRHGVLIGAGAKILGNIEVGHCSKIAAGSVVLKPVPNNVTVAGVPARIMGDTGCAEPSRVMDQMLGDGI</sequence>
<dbReference type="EMBL" id="JAAVLR010000001">
    <property type="protein sequence ID" value="NKC27626.1"/>
    <property type="molecule type" value="Genomic_DNA"/>
</dbReference>
<dbReference type="EC" id="2.3.1.30" evidence="3"/>
<evidence type="ECO:0000313" key="12">
    <source>
        <dbReference type="Proteomes" id="UP000568486"/>
    </source>
</evidence>
<evidence type="ECO:0000256" key="2">
    <source>
        <dbReference type="ARBA" id="ARBA00007274"/>
    </source>
</evidence>
<evidence type="ECO:0000259" key="10">
    <source>
        <dbReference type="SMART" id="SM00971"/>
    </source>
</evidence>
<dbReference type="Gene3D" id="1.10.3130.10">
    <property type="entry name" value="serine acetyltransferase, domain 1"/>
    <property type="match status" value="1"/>
</dbReference>
<comment type="similarity">
    <text evidence="2">Belongs to the transferase hexapeptide repeat family.</text>
</comment>
<evidence type="ECO:0000256" key="3">
    <source>
        <dbReference type="ARBA" id="ARBA00013266"/>
    </source>
</evidence>
<evidence type="ECO:0000256" key="6">
    <source>
        <dbReference type="ARBA" id="ARBA00022679"/>
    </source>
</evidence>
<dbReference type="InterPro" id="IPR018357">
    <property type="entry name" value="Hexapep_transf_CS"/>
</dbReference>
<dbReference type="InterPro" id="IPR042122">
    <property type="entry name" value="Ser_AcTrfase_N_sf"/>
</dbReference>
<comment type="caution">
    <text evidence="11">The sequence shown here is derived from an EMBL/GenBank/DDBJ whole genome shotgun (WGS) entry which is preliminary data.</text>
</comment>
<dbReference type="Proteomes" id="UP000568486">
    <property type="component" value="Unassembled WGS sequence"/>
</dbReference>
<dbReference type="SUPFAM" id="SSF51161">
    <property type="entry name" value="Trimeric LpxA-like enzymes"/>
    <property type="match status" value="1"/>
</dbReference>
<keyword evidence="7" id="KW-0677">Repeat</keyword>
<name>A0ABX1DRS6_9HYPH</name>
<dbReference type="InterPro" id="IPR045304">
    <property type="entry name" value="LbH_SAT"/>
</dbReference>
<dbReference type="InterPro" id="IPR001451">
    <property type="entry name" value="Hexapep"/>
</dbReference>
<dbReference type="InterPro" id="IPR010493">
    <property type="entry name" value="Ser_AcTrfase_N"/>
</dbReference>
<protein>
    <recommendedName>
        <fullName evidence="4">Serine acetyltransferase</fullName>
        <ecNumber evidence="3">2.3.1.30</ecNumber>
    </recommendedName>
</protein>
<dbReference type="NCBIfam" id="NF041874">
    <property type="entry name" value="EPS_EpsC"/>
    <property type="match status" value="1"/>
</dbReference>
<dbReference type="InterPro" id="IPR011004">
    <property type="entry name" value="Trimer_LpxA-like_sf"/>
</dbReference>
<dbReference type="Gene3D" id="2.160.10.10">
    <property type="entry name" value="Hexapeptide repeat proteins"/>
    <property type="match status" value="1"/>
</dbReference>
<reference evidence="11 12" key="1">
    <citation type="submission" date="2020-03" db="EMBL/GenBank/DDBJ databases">
        <title>Whole genome sequencing of clinical and environmental type strains of Ochrobactrum.</title>
        <authorList>
            <person name="Dharne M."/>
        </authorList>
    </citation>
    <scope>NUCLEOTIDE SEQUENCE [LARGE SCALE GENOMIC DNA]</scope>
    <source>
        <strain evidence="11 12">DSM 22292</strain>
    </source>
</reference>
<dbReference type="SMART" id="SM00971">
    <property type="entry name" value="SATase_N"/>
    <property type="match status" value="1"/>
</dbReference>
<gene>
    <name evidence="11" type="primary">cysE</name>
    <name evidence="11" type="ORF">HED52_01715</name>
</gene>
<dbReference type="Pfam" id="PF06426">
    <property type="entry name" value="SATase_N"/>
    <property type="match status" value="1"/>
</dbReference>
<dbReference type="NCBIfam" id="TIGR01172">
    <property type="entry name" value="cysE"/>
    <property type="match status" value="1"/>
</dbReference>
<dbReference type="GO" id="GO:0009001">
    <property type="term" value="F:serine O-acetyltransferase activity"/>
    <property type="evidence" value="ECO:0007669"/>
    <property type="project" value="UniProtKB-EC"/>
</dbReference>
<dbReference type="InterPro" id="IPR053376">
    <property type="entry name" value="Serine_acetyltransferase"/>
</dbReference>
<evidence type="ECO:0000256" key="8">
    <source>
        <dbReference type="ARBA" id="ARBA00023315"/>
    </source>
</evidence>
<keyword evidence="5" id="KW-0028">Amino-acid biosynthesis</keyword>
<evidence type="ECO:0000256" key="1">
    <source>
        <dbReference type="ARBA" id="ARBA00004876"/>
    </source>
</evidence>
<comment type="catalytic activity">
    <reaction evidence="9">
        <text>L-serine + acetyl-CoA = O-acetyl-L-serine + CoA</text>
        <dbReference type="Rhea" id="RHEA:24560"/>
        <dbReference type="ChEBI" id="CHEBI:33384"/>
        <dbReference type="ChEBI" id="CHEBI:57287"/>
        <dbReference type="ChEBI" id="CHEBI:57288"/>
        <dbReference type="ChEBI" id="CHEBI:58340"/>
        <dbReference type="EC" id="2.3.1.30"/>
    </reaction>
</comment>
<dbReference type="PROSITE" id="PS00101">
    <property type="entry name" value="HEXAPEP_TRANSFERASES"/>
    <property type="match status" value="1"/>
</dbReference>
<dbReference type="PANTHER" id="PTHR42811">
    <property type="entry name" value="SERINE ACETYLTRANSFERASE"/>
    <property type="match status" value="1"/>
</dbReference>
<proteinExistence type="inferred from homology"/>
<organism evidence="11 12">
    <name type="scientific">Brucella ciceri</name>
    <dbReference type="NCBI Taxonomy" id="391287"/>
    <lineage>
        <taxon>Bacteria</taxon>
        <taxon>Pseudomonadati</taxon>
        <taxon>Pseudomonadota</taxon>
        <taxon>Alphaproteobacteria</taxon>
        <taxon>Hyphomicrobiales</taxon>
        <taxon>Brucellaceae</taxon>
        <taxon>Brucella/Ochrobactrum group</taxon>
        <taxon>Brucella</taxon>
    </lineage>
</organism>
<dbReference type="Pfam" id="PF00132">
    <property type="entry name" value="Hexapep"/>
    <property type="match status" value="1"/>
</dbReference>
<evidence type="ECO:0000256" key="4">
    <source>
        <dbReference type="ARBA" id="ARBA00018522"/>
    </source>
</evidence>
<dbReference type="CDD" id="cd03354">
    <property type="entry name" value="LbH_SAT"/>
    <property type="match status" value="1"/>
</dbReference>
<feature type="domain" description="Serine acetyltransferase N-terminal" evidence="10">
    <location>
        <begin position="49"/>
        <end position="153"/>
    </location>
</feature>
<evidence type="ECO:0000256" key="5">
    <source>
        <dbReference type="ARBA" id="ARBA00022605"/>
    </source>
</evidence>
<keyword evidence="6 11" id="KW-0808">Transferase</keyword>
<evidence type="ECO:0000313" key="11">
    <source>
        <dbReference type="EMBL" id="NKC27626.1"/>
    </source>
</evidence>
<evidence type="ECO:0000256" key="7">
    <source>
        <dbReference type="ARBA" id="ARBA00022737"/>
    </source>
</evidence>
<evidence type="ECO:0000256" key="9">
    <source>
        <dbReference type="ARBA" id="ARBA00049486"/>
    </source>
</evidence>
<keyword evidence="8 11" id="KW-0012">Acyltransferase</keyword>
<accession>A0ABX1DRS6</accession>
<dbReference type="InterPro" id="IPR005881">
    <property type="entry name" value="Ser_O-AcTrfase"/>
</dbReference>
<keyword evidence="12" id="KW-1185">Reference proteome</keyword>